<dbReference type="Pfam" id="PF02899">
    <property type="entry name" value="Phage_int_SAM_1"/>
    <property type="match status" value="1"/>
</dbReference>
<dbReference type="PANTHER" id="PTHR30349">
    <property type="entry name" value="PHAGE INTEGRASE-RELATED"/>
    <property type="match status" value="1"/>
</dbReference>
<dbReference type="Pfam" id="PF00589">
    <property type="entry name" value="Phage_integrase"/>
    <property type="match status" value="1"/>
</dbReference>
<dbReference type="InterPro" id="IPR050090">
    <property type="entry name" value="Tyrosine_recombinase_XerCD"/>
</dbReference>
<dbReference type="InterPro" id="IPR013762">
    <property type="entry name" value="Integrase-like_cat_sf"/>
</dbReference>
<gene>
    <name evidence="9" type="ORF">H9935_10510</name>
</gene>
<dbReference type="InterPro" id="IPR011010">
    <property type="entry name" value="DNA_brk_join_enz"/>
</dbReference>
<protein>
    <submittedName>
        <fullName evidence="9">Site-specific integrase</fullName>
    </submittedName>
</protein>
<comment type="function">
    <text evidence="1">Site-specific tyrosine recombinase, which acts by catalyzing the cutting and rejoining of the recombining DNA molecules.</text>
</comment>
<feature type="domain" description="Core-binding (CB)" evidence="8">
    <location>
        <begin position="1"/>
        <end position="95"/>
    </location>
</feature>
<dbReference type="Gene3D" id="1.10.443.10">
    <property type="entry name" value="Intergrase catalytic core"/>
    <property type="match status" value="1"/>
</dbReference>
<dbReference type="PROSITE" id="PS51898">
    <property type="entry name" value="TYR_RECOMBINASE"/>
    <property type="match status" value="1"/>
</dbReference>
<keyword evidence="5" id="KW-0233">DNA recombination</keyword>
<accession>A0A9D2SKB8</accession>
<comment type="similarity">
    <text evidence="2">Belongs to the 'phage' integrase family.</text>
</comment>
<keyword evidence="4 6" id="KW-0238">DNA-binding</keyword>
<evidence type="ECO:0000259" key="8">
    <source>
        <dbReference type="PROSITE" id="PS51900"/>
    </source>
</evidence>
<dbReference type="GO" id="GO:0015074">
    <property type="term" value="P:DNA integration"/>
    <property type="evidence" value="ECO:0007669"/>
    <property type="project" value="UniProtKB-KW"/>
</dbReference>
<evidence type="ECO:0000256" key="5">
    <source>
        <dbReference type="ARBA" id="ARBA00023172"/>
    </source>
</evidence>
<dbReference type="PROSITE" id="PS51900">
    <property type="entry name" value="CB"/>
    <property type="match status" value="1"/>
</dbReference>
<dbReference type="GO" id="GO:0003677">
    <property type="term" value="F:DNA binding"/>
    <property type="evidence" value="ECO:0007669"/>
    <property type="project" value="UniProtKB-UniRule"/>
</dbReference>
<evidence type="ECO:0000256" key="3">
    <source>
        <dbReference type="ARBA" id="ARBA00022908"/>
    </source>
</evidence>
<dbReference type="AlphaFoldDB" id="A0A9D2SKB8"/>
<evidence type="ECO:0000256" key="4">
    <source>
        <dbReference type="ARBA" id="ARBA00023125"/>
    </source>
</evidence>
<comment type="caution">
    <text evidence="9">The sequence shown here is derived from an EMBL/GenBank/DDBJ whole genome shotgun (WGS) entry which is preliminary data.</text>
</comment>
<dbReference type="PANTHER" id="PTHR30349:SF41">
    <property type="entry name" value="INTEGRASE_RECOMBINASE PROTEIN MJ0367-RELATED"/>
    <property type="match status" value="1"/>
</dbReference>
<name>A0A9D2SKB8_9FIRM</name>
<dbReference type="InterPro" id="IPR002104">
    <property type="entry name" value="Integrase_catalytic"/>
</dbReference>
<dbReference type="InterPro" id="IPR010998">
    <property type="entry name" value="Integrase_recombinase_N"/>
</dbReference>
<proteinExistence type="inferred from homology"/>
<sequence>MSEYLSFYVQRYFMSYLMKQHNYGANTISSYRDTFRLLLAFMAESNTDISKIEIYDISHERVLEFMTWLAEVRKNGVSTKNVRLAHIKSFFRYVMMTAPEHSDQCRKILSIPFGKGEKKPPVCMSTDAIKQLLAAIDSSVDEGLRHLALLSLMYDSACRVQEIIGLNVMDFHPGQCCRIYVRGKGNKYRFIPLLSETEKIVSKYIKRFRLTPDAPLFCNKNGERLTRQGIRYIIQKYSKIANKNEPGIIESSAYPHILRHSKATHLVNRGVNIYNVRDFLGHESVATTQVYLTTNPEITRKAIESVAEKTVPESLDFFSEEERDDLLSFLDSLG</sequence>
<evidence type="ECO:0000259" key="7">
    <source>
        <dbReference type="PROSITE" id="PS51898"/>
    </source>
</evidence>
<dbReference type="InterPro" id="IPR044068">
    <property type="entry name" value="CB"/>
</dbReference>
<reference evidence="9" key="2">
    <citation type="submission" date="2021-04" db="EMBL/GenBank/DDBJ databases">
        <authorList>
            <person name="Gilroy R."/>
        </authorList>
    </citation>
    <scope>NUCLEOTIDE SEQUENCE</scope>
    <source>
        <strain evidence="9">ChiSxjej6B18-287</strain>
    </source>
</reference>
<evidence type="ECO:0000256" key="2">
    <source>
        <dbReference type="ARBA" id="ARBA00008857"/>
    </source>
</evidence>
<evidence type="ECO:0000256" key="6">
    <source>
        <dbReference type="PROSITE-ProRule" id="PRU01248"/>
    </source>
</evidence>
<dbReference type="Gene3D" id="1.10.150.130">
    <property type="match status" value="1"/>
</dbReference>
<feature type="domain" description="Tyr recombinase" evidence="7">
    <location>
        <begin position="119"/>
        <end position="304"/>
    </location>
</feature>
<reference evidence="9" key="1">
    <citation type="journal article" date="2021" name="PeerJ">
        <title>Extensive microbial diversity within the chicken gut microbiome revealed by metagenomics and culture.</title>
        <authorList>
            <person name="Gilroy R."/>
            <person name="Ravi A."/>
            <person name="Getino M."/>
            <person name="Pursley I."/>
            <person name="Horton D.L."/>
            <person name="Alikhan N.F."/>
            <person name="Baker D."/>
            <person name="Gharbi K."/>
            <person name="Hall N."/>
            <person name="Watson M."/>
            <person name="Adriaenssens E.M."/>
            <person name="Foster-Nyarko E."/>
            <person name="Jarju S."/>
            <person name="Secka A."/>
            <person name="Antonio M."/>
            <person name="Oren A."/>
            <person name="Chaudhuri R.R."/>
            <person name="La Ragione R."/>
            <person name="Hildebrand F."/>
            <person name="Pallen M.J."/>
        </authorList>
    </citation>
    <scope>NUCLEOTIDE SEQUENCE</scope>
    <source>
        <strain evidence="9">ChiSxjej6B18-287</strain>
    </source>
</reference>
<dbReference type="GO" id="GO:0006310">
    <property type="term" value="P:DNA recombination"/>
    <property type="evidence" value="ECO:0007669"/>
    <property type="project" value="UniProtKB-KW"/>
</dbReference>
<dbReference type="SUPFAM" id="SSF56349">
    <property type="entry name" value="DNA breaking-rejoining enzymes"/>
    <property type="match status" value="1"/>
</dbReference>
<organism evidence="9 10">
    <name type="scientific">Candidatus Blautia merdigallinarum</name>
    <dbReference type="NCBI Taxonomy" id="2838495"/>
    <lineage>
        <taxon>Bacteria</taxon>
        <taxon>Bacillati</taxon>
        <taxon>Bacillota</taxon>
        <taxon>Clostridia</taxon>
        <taxon>Lachnospirales</taxon>
        <taxon>Lachnospiraceae</taxon>
        <taxon>Blautia</taxon>
    </lineage>
</organism>
<dbReference type="Proteomes" id="UP000823893">
    <property type="component" value="Unassembled WGS sequence"/>
</dbReference>
<keyword evidence="3" id="KW-0229">DNA integration</keyword>
<evidence type="ECO:0000256" key="1">
    <source>
        <dbReference type="ARBA" id="ARBA00003283"/>
    </source>
</evidence>
<dbReference type="EMBL" id="DWWV01000136">
    <property type="protein sequence ID" value="HJC11217.1"/>
    <property type="molecule type" value="Genomic_DNA"/>
</dbReference>
<evidence type="ECO:0000313" key="10">
    <source>
        <dbReference type="Proteomes" id="UP000823893"/>
    </source>
</evidence>
<dbReference type="InterPro" id="IPR004107">
    <property type="entry name" value="Integrase_SAM-like_N"/>
</dbReference>
<evidence type="ECO:0000313" key="9">
    <source>
        <dbReference type="EMBL" id="HJC11217.1"/>
    </source>
</evidence>